<dbReference type="Pfam" id="PF00578">
    <property type="entry name" value="AhpC-TSA"/>
    <property type="match status" value="1"/>
</dbReference>
<reference evidence="3" key="1">
    <citation type="submission" date="2023-07" db="EMBL/GenBank/DDBJ databases">
        <title>Genome content predicts the carbon catabolic preferences of heterotrophic bacteria.</title>
        <authorList>
            <person name="Gralka M."/>
        </authorList>
    </citation>
    <scope>NUCLEOTIDE SEQUENCE</scope>
    <source>
        <strain evidence="3">I3M17_2</strain>
    </source>
</reference>
<dbReference type="CDD" id="cd02970">
    <property type="entry name" value="PRX_like2"/>
    <property type="match status" value="1"/>
</dbReference>
<sequence length="185" mass="20503">MNRLMAFLFIVFSIQAFAQEQIEVGVKVGEKAPELSVVDAQGKAQTLASLTGEQGLVVVFFRSADWCPFCKRHLIEIKDWVKPLSEKGFNVVGVSYDSPATLAAFSKAKDINFTLLADQNVATIKAYNIVNSSYKPGDDNYGIPHPGAVIIDKTGVVRYSYFYEGYKKRVQWQTIEPALNALTAK</sequence>
<feature type="domain" description="Thioredoxin" evidence="2">
    <location>
        <begin position="26"/>
        <end position="184"/>
    </location>
</feature>
<dbReference type="PROSITE" id="PS51352">
    <property type="entry name" value="THIOREDOXIN_2"/>
    <property type="match status" value="1"/>
</dbReference>
<dbReference type="RefSeq" id="WP_303492677.1">
    <property type="nucleotide sequence ID" value="NZ_JAUOPB010000006.1"/>
</dbReference>
<feature type="signal peptide" evidence="1">
    <location>
        <begin position="1"/>
        <end position="18"/>
    </location>
</feature>
<protein>
    <submittedName>
        <fullName evidence="3">Peroxiredoxin family protein</fullName>
    </submittedName>
</protein>
<evidence type="ECO:0000259" key="2">
    <source>
        <dbReference type="PROSITE" id="PS51352"/>
    </source>
</evidence>
<dbReference type="InterPro" id="IPR036249">
    <property type="entry name" value="Thioredoxin-like_sf"/>
</dbReference>
<dbReference type="InterPro" id="IPR050553">
    <property type="entry name" value="Thioredoxin_ResA/DsbE_sf"/>
</dbReference>
<accession>A0AAW7X8T0</accession>
<dbReference type="AlphaFoldDB" id="A0AAW7X8T0"/>
<dbReference type="PANTHER" id="PTHR42852">
    <property type="entry name" value="THIOL:DISULFIDE INTERCHANGE PROTEIN DSBE"/>
    <property type="match status" value="1"/>
</dbReference>
<organism evidence="3 4">
    <name type="scientific">Saccharophagus degradans</name>
    <dbReference type="NCBI Taxonomy" id="86304"/>
    <lineage>
        <taxon>Bacteria</taxon>
        <taxon>Pseudomonadati</taxon>
        <taxon>Pseudomonadota</taxon>
        <taxon>Gammaproteobacteria</taxon>
        <taxon>Cellvibrionales</taxon>
        <taxon>Cellvibrionaceae</taxon>
        <taxon>Saccharophagus</taxon>
    </lineage>
</organism>
<evidence type="ECO:0000256" key="1">
    <source>
        <dbReference type="SAM" id="SignalP"/>
    </source>
</evidence>
<feature type="chain" id="PRO_5043633806" evidence="1">
    <location>
        <begin position="19"/>
        <end position="185"/>
    </location>
</feature>
<name>A0AAW7X8T0_9GAMM</name>
<keyword evidence="1" id="KW-0732">Signal</keyword>
<dbReference type="GO" id="GO:0016491">
    <property type="term" value="F:oxidoreductase activity"/>
    <property type="evidence" value="ECO:0007669"/>
    <property type="project" value="InterPro"/>
</dbReference>
<dbReference type="SUPFAM" id="SSF52833">
    <property type="entry name" value="Thioredoxin-like"/>
    <property type="match status" value="1"/>
</dbReference>
<dbReference type="EMBL" id="JAUOPB010000006">
    <property type="protein sequence ID" value="MDO6422779.1"/>
    <property type="molecule type" value="Genomic_DNA"/>
</dbReference>
<dbReference type="PANTHER" id="PTHR42852:SF13">
    <property type="entry name" value="PROTEIN DIPZ"/>
    <property type="match status" value="1"/>
</dbReference>
<gene>
    <name evidence="3" type="ORF">Q4521_09855</name>
</gene>
<dbReference type="InterPro" id="IPR000866">
    <property type="entry name" value="AhpC/TSA"/>
</dbReference>
<dbReference type="GO" id="GO:0016209">
    <property type="term" value="F:antioxidant activity"/>
    <property type="evidence" value="ECO:0007669"/>
    <property type="project" value="InterPro"/>
</dbReference>
<evidence type="ECO:0000313" key="3">
    <source>
        <dbReference type="EMBL" id="MDO6422779.1"/>
    </source>
</evidence>
<dbReference type="InterPro" id="IPR013766">
    <property type="entry name" value="Thioredoxin_domain"/>
</dbReference>
<proteinExistence type="predicted"/>
<dbReference type="Proteomes" id="UP001169760">
    <property type="component" value="Unassembled WGS sequence"/>
</dbReference>
<dbReference type="Gene3D" id="3.40.30.10">
    <property type="entry name" value="Glutaredoxin"/>
    <property type="match status" value="1"/>
</dbReference>
<evidence type="ECO:0000313" key="4">
    <source>
        <dbReference type="Proteomes" id="UP001169760"/>
    </source>
</evidence>
<comment type="caution">
    <text evidence="3">The sequence shown here is derived from an EMBL/GenBank/DDBJ whole genome shotgun (WGS) entry which is preliminary data.</text>
</comment>